<feature type="transmembrane region" description="Helical" evidence="1">
    <location>
        <begin position="110"/>
        <end position="135"/>
    </location>
</feature>
<dbReference type="PROSITE" id="PS51257">
    <property type="entry name" value="PROKAR_LIPOPROTEIN"/>
    <property type="match status" value="1"/>
</dbReference>
<keyword evidence="1" id="KW-0472">Membrane</keyword>
<proteinExistence type="predicted"/>
<keyword evidence="1" id="KW-1133">Transmembrane helix</keyword>
<evidence type="ECO:0000256" key="1">
    <source>
        <dbReference type="SAM" id="Phobius"/>
    </source>
</evidence>
<accession>A0A9D2LZ58</accession>
<organism evidence="2 3">
    <name type="scientific">Candidatus Acutalibacter ornithocaccae</name>
    <dbReference type="NCBI Taxonomy" id="2838416"/>
    <lineage>
        <taxon>Bacteria</taxon>
        <taxon>Bacillati</taxon>
        <taxon>Bacillota</taxon>
        <taxon>Clostridia</taxon>
        <taxon>Eubacteriales</taxon>
        <taxon>Acutalibacteraceae</taxon>
        <taxon>Acutalibacter</taxon>
    </lineage>
</organism>
<gene>
    <name evidence="2" type="ORF">H9942_10085</name>
</gene>
<comment type="caution">
    <text evidence="2">The sequence shown here is derived from an EMBL/GenBank/DDBJ whole genome shotgun (WGS) entry which is preliminary data.</text>
</comment>
<name>A0A9D2LZ58_9FIRM</name>
<dbReference type="Proteomes" id="UP000824214">
    <property type="component" value="Unassembled WGS sequence"/>
</dbReference>
<evidence type="ECO:0000313" key="2">
    <source>
        <dbReference type="EMBL" id="HJB38396.1"/>
    </source>
</evidence>
<evidence type="ECO:0000313" key="3">
    <source>
        <dbReference type="Proteomes" id="UP000824214"/>
    </source>
</evidence>
<reference evidence="2" key="1">
    <citation type="journal article" date="2021" name="PeerJ">
        <title>Extensive microbial diversity within the chicken gut microbiome revealed by metagenomics and culture.</title>
        <authorList>
            <person name="Gilroy R."/>
            <person name="Ravi A."/>
            <person name="Getino M."/>
            <person name="Pursley I."/>
            <person name="Horton D.L."/>
            <person name="Alikhan N.F."/>
            <person name="Baker D."/>
            <person name="Gharbi K."/>
            <person name="Hall N."/>
            <person name="Watson M."/>
            <person name="Adriaenssens E.M."/>
            <person name="Foster-Nyarko E."/>
            <person name="Jarju S."/>
            <person name="Secka A."/>
            <person name="Antonio M."/>
            <person name="Oren A."/>
            <person name="Chaudhuri R.R."/>
            <person name="La Ragione R."/>
            <person name="Hildebrand F."/>
            <person name="Pallen M.J."/>
        </authorList>
    </citation>
    <scope>NUCLEOTIDE SEQUENCE</scope>
    <source>
        <strain evidence="2">ChiBcolR8-3208</strain>
    </source>
</reference>
<feature type="transmembrane region" description="Helical" evidence="1">
    <location>
        <begin position="6"/>
        <end position="26"/>
    </location>
</feature>
<keyword evidence="1" id="KW-0812">Transmembrane</keyword>
<reference evidence="2" key="2">
    <citation type="submission" date="2021-04" db="EMBL/GenBank/DDBJ databases">
        <authorList>
            <person name="Gilroy R."/>
        </authorList>
    </citation>
    <scope>NUCLEOTIDE SEQUENCE</scope>
    <source>
        <strain evidence="2">ChiBcolR8-3208</strain>
    </source>
</reference>
<sequence>MPWSKTLFPLLFLALGAACLWAAWVFRRFAKKRETTYTVKAWAQVVQVLASADSDGDPLYAPVLHLLAEGEGYTKRGSPTREEGRFQTGAWVEVRYPPGRPSRFMQAGEVGTSAASAVLCLGAFLCFVGALVQLVQNWNLYF</sequence>
<dbReference type="AlphaFoldDB" id="A0A9D2LZ58"/>
<protein>
    <submittedName>
        <fullName evidence="2">DUF3592 domain-containing protein</fullName>
    </submittedName>
</protein>
<dbReference type="EMBL" id="DWXZ01000213">
    <property type="protein sequence ID" value="HJB38396.1"/>
    <property type="molecule type" value="Genomic_DNA"/>
</dbReference>